<comment type="caution">
    <text evidence="1">The sequence shown here is derived from an EMBL/GenBank/DDBJ whole genome shotgun (WGS) entry which is preliminary data.</text>
</comment>
<evidence type="ECO:0000313" key="2">
    <source>
        <dbReference type="Proteomes" id="UP001159363"/>
    </source>
</evidence>
<dbReference type="Proteomes" id="UP001159363">
    <property type="component" value="Chromosome 11"/>
</dbReference>
<sequence length="326" mass="37287">MKRHVYPVANRREASATVKLFGLCTGPGLKFLGKFGGRAAQTGVCAVLFLPLHSKRIHRQTQVCVEEISASRLLTSAQFGCAVRCAIGTLFVHLRSPWKEQETIVSFRIDNNSTKDSSDNRKRQFHREDVYLHDGTVPHTVRLTRWQSGFDPRLRFKPVPHVRRDRRTGKACRGKTVSSTTRWDCTCDLLMNIIVPLIAGINTSHFVPMLDLYEQKLSFRLTDSLINAQPKSLDPKAWEFRDVSRLGRRHPLRKYFSKFDPQGAFYNGTYVSGYAVTYGYYTYESPATPNSRVPVNPSLYNEWSAVEKLGWHLTSRSWRADEGDVR</sequence>
<reference evidence="1 2" key="1">
    <citation type="submission" date="2023-02" db="EMBL/GenBank/DDBJ databases">
        <title>LHISI_Scaffold_Assembly.</title>
        <authorList>
            <person name="Stuart O.P."/>
            <person name="Cleave R."/>
            <person name="Magrath M.J.L."/>
            <person name="Mikheyev A.S."/>
        </authorList>
    </citation>
    <scope>NUCLEOTIDE SEQUENCE [LARGE SCALE GENOMIC DNA]</scope>
    <source>
        <strain evidence="1">Daus_M_001</strain>
        <tissue evidence="1">Leg muscle</tissue>
    </source>
</reference>
<organism evidence="1 2">
    <name type="scientific">Dryococelus australis</name>
    <dbReference type="NCBI Taxonomy" id="614101"/>
    <lineage>
        <taxon>Eukaryota</taxon>
        <taxon>Metazoa</taxon>
        <taxon>Ecdysozoa</taxon>
        <taxon>Arthropoda</taxon>
        <taxon>Hexapoda</taxon>
        <taxon>Insecta</taxon>
        <taxon>Pterygota</taxon>
        <taxon>Neoptera</taxon>
        <taxon>Polyneoptera</taxon>
        <taxon>Phasmatodea</taxon>
        <taxon>Verophasmatodea</taxon>
        <taxon>Anareolatae</taxon>
        <taxon>Phasmatidae</taxon>
        <taxon>Eurycanthinae</taxon>
        <taxon>Dryococelus</taxon>
    </lineage>
</organism>
<name>A0ABQ9GHH1_9NEOP</name>
<evidence type="ECO:0000313" key="1">
    <source>
        <dbReference type="EMBL" id="KAJ8871471.1"/>
    </source>
</evidence>
<protein>
    <submittedName>
        <fullName evidence="1">Uncharacterized protein</fullName>
    </submittedName>
</protein>
<gene>
    <name evidence="1" type="ORF">PR048_027788</name>
</gene>
<keyword evidence="2" id="KW-1185">Reference proteome</keyword>
<proteinExistence type="predicted"/>
<accession>A0ABQ9GHH1</accession>
<dbReference type="EMBL" id="JARBHB010000012">
    <property type="protein sequence ID" value="KAJ8871471.1"/>
    <property type="molecule type" value="Genomic_DNA"/>
</dbReference>